<evidence type="ECO:0000313" key="5">
    <source>
        <dbReference type="EMBL" id="AZS18268.1"/>
    </source>
</evidence>
<dbReference type="Pfam" id="PF01497">
    <property type="entry name" value="Peripla_BP_2"/>
    <property type="match status" value="1"/>
</dbReference>
<dbReference type="EMBL" id="CP034346">
    <property type="protein sequence ID" value="AZS18268.1"/>
    <property type="molecule type" value="Genomic_DNA"/>
</dbReference>
<evidence type="ECO:0000256" key="1">
    <source>
        <dbReference type="ARBA" id="ARBA00008814"/>
    </source>
</evidence>
<protein>
    <submittedName>
        <fullName evidence="5">Iron ABC transporter substrate-binding protein</fullName>
    </submittedName>
</protein>
<comment type="similarity">
    <text evidence="1">Belongs to the bacterial solute-binding protein 8 family.</text>
</comment>
<evidence type="ECO:0000313" key="6">
    <source>
        <dbReference type="Proteomes" id="UP000270678"/>
    </source>
</evidence>
<dbReference type="AlphaFoldDB" id="A0A3Q9ID98"/>
<evidence type="ECO:0000256" key="2">
    <source>
        <dbReference type="SAM" id="MobiDB-lite"/>
    </source>
</evidence>
<feature type="chain" id="PRO_5039081406" evidence="3">
    <location>
        <begin position="20"/>
        <end position="343"/>
    </location>
</feature>
<dbReference type="InterPro" id="IPR050902">
    <property type="entry name" value="ABC_Transporter_SBP"/>
</dbReference>
<keyword evidence="6" id="KW-1185">Reference proteome</keyword>
<sequence>MIQFTILLTVLALFSAACGNPPHQGAHSVNTDSQGVEGGTESGHNGSQHYPVTLRIYTDEGKEMKQTIEKEPQKVVVLGTAMAELMIQFGQKDKIAGLAYLDQSFSPYTDEIAKLPLLTELWPSKEAVIALQPDLIYSMSSAFKEDRLGGISFWNERGIQVVPASNFNIGRSIDNYFEDIQNFGKIFNVEEQTDSYLKQQQTRIDEITQKAQHVKAKPKVLLLASAGRENYDYYPPSWCVIDEMVEGSGGEYMQLADGYIELQIEAIIAANPDKIILTHFQESDHESIKNKLLSNPRLKNMKAIQTGNVMVADYTNAIRGGLQLTDLYEEVARFVQPELFGGQ</sequence>
<evidence type="ECO:0000256" key="3">
    <source>
        <dbReference type="SAM" id="SignalP"/>
    </source>
</evidence>
<organism evidence="5 6">
    <name type="scientific">Paenibacillus lutimineralis</name>
    <dbReference type="NCBI Taxonomy" id="2707005"/>
    <lineage>
        <taxon>Bacteria</taxon>
        <taxon>Bacillati</taxon>
        <taxon>Bacillota</taxon>
        <taxon>Bacilli</taxon>
        <taxon>Bacillales</taxon>
        <taxon>Paenibacillaceae</taxon>
        <taxon>Paenibacillus</taxon>
    </lineage>
</organism>
<dbReference type="Proteomes" id="UP000270678">
    <property type="component" value="Chromosome"/>
</dbReference>
<feature type="domain" description="Fe/B12 periplasmic-binding" evidence="4">
    <location>
        <begin position="74"/>
        <end position="339"/>
    </location>
</feature>
<reference evidence="6" key="1">
    <citation type="submission" date="2018-12" db="EMBL/GenBank/DDBJ databases">
        <title>Complete genome sequence of Paenibacillus sp. MBLB1234.</title>
        <authorList>
            <person name="Nam Y.-D."/>
            <person name="Kang J."/>
            <person name="Chung W.-H."/>
            <person name="Park Y.S."/>
        </authorList>
    </citation>
    <scope>NUCLEOTIDE SEQUENCE [LARGE SCALE GENOMIC DNA]</scope>
    <source>
        <strain evidence="6">MBLB1234</strain>
    </source>
</reference>
<feature type="signal peptide" evidence="3">
    <location>
        <begin position="1"/>
        <end position="19"/>
    </location>
</feature>
<dbReference type="InterPro" id="IPR002491">
    <property type="entry name" value="ABC_transptr_periplasmic_BD"/>
</dbReference>
<dbReference type="OrthoDB" id="89746at2"/>
<dbReference type="GO" id="GO:0071281">
    <property type="term" value="P:cellular response to iron ion"/>
    <property type="evidence" value="ECO:0007669"/>
    <property type="project" value="TreeGrafter"/>
</dbReference>
<gene>
    <name evidence="5" type="ORF">EI981_12520</name>
</gene>
<proteinExistence type="inferred from homology"/>
<accession>A0A3Q9ID98</accession>
<evidence type="ECO:0000259" key="4">
    <source>
        <dbReference type="PROSITE" id="PS50983"/>
    </source>
</evidence>
<dbReference type="PROSITE" id="PS50983">
    <property type="entry name" value="FE_B12_PBP"/>
    <property type="match status" value="1"/>
</dbReference>
<dbReference type="PANTHER" id="PTHR30535:SF34">
    <property type="entry name" value="MOLYBDATE-BINDING PROTEIN MOLA"/>
    <property type="match status" value="1"/>
</dbReference>
<dbReference type="KEGG" id="plut:EI981_12520"/>
<name>A0A3Q9ID98_9BACL</name>
<dbReference type="Gene3D" id="3.40.50.1980">
    <property type="entry name" value="Nitrogenase molybdenum iron protein domain"/>
    <property type="match status" value="2"/>
</dbReference>
<keyword evidence="3" id="KW-0732">Signal</keyword>
<dbReference type="PANTHER" id="PTHR30535">
    <property type="entry name" value="VITAMIN B12-BINDING PROTEIN"/>
    <property type="match status" value="1"/>
</dbReference>
<feature type="region of interest" description="Disordered" evidence="2">
    <location>
        <begin position="22"/>
        <end position="50"/>
    </location>
</feature>
<dbReference type="SUPFAM" id="SSF53807">
    <property type="entry name" value="Helical backbone' metal receptor"/>
    <property type="match status" value="1"/>
</dbReference>